<dbReference type="Proteomes" id="UP000887581">
    <property type="component" value="Unplaced"/>
</dbReference>
<proteinExistence type="predicted"/>
<name>A0A915PXD3_9BILA</name>
<sequence>MKIFISDGIQPGEQVRFLGRRFPKHRADAFDIIQIGYLKEGEKLDLSHGGGNFLPKYPFWFDREKYLMSIRILHWIYEKKIVFKAIGIFQEPQEAYYDYEGYYTELIYIAGYPNRLADHSNFIYAQGRKILEYKHLFVPLDVLQWRDYLDFHKSAVSLQNTVEAYRNYLGEVTSFHGETDQLILESMGAPMPYHAIFSFGGFYIGQRAHFAGFFEGTLILEVKTAYSTHVFHLSEEHIEYNNTKVYIAGTSLYTPHFYEQLGSITLINAGEALAILYNVPHRFDYTQMHKSAFSKHIAQFNVKWDGPITGIILSNPRHPNLSDIGHDLVFQGTTLLQHVDIDNELIIY</sequence>
<evidence type="ECO:0000313" key="2">
    <source>
        <dbReference type="WBParaSite" id="sdigi.contig412.g8143.t1"/>
    </source>
</evidence>
<keyword evidence="1" id="KW-1185">Reference proteome</keyword>
<reference evidence="2" key="1">
    <citation type="submission" date="2022-11" db="UniProtKB">
        <authorList>
            <consortium name="WormBaseParasite"/>
        </authorList>
    </citation>
    <scope>IDENTIFICATION</scope>
</reference>
<dbReference type="WBParaSite" id="sdigi.contig412.g8143.t1">
    <property type="protein sequence ID" value="sdigi.contig412.g8143.t1"/>
    <property type="gene ID" value="sdigi.contig412.g8143"/>
</dbReference>
<organism evidence="1 2">
    <name type="scientific">Setaria digitata</name>
    <dbReference type="NCBI Taxonomy" id="48799"/>
    <lineage>
        <taxon>Eukaryota</taxon>
        <taxon>Metazoa</taxon>
        <taxon>Ecdysozoa</taxon>
        <taxon>Nematoda</taxon>
        <taxon>Chromadorea</taxon>
        <taxon>Rhabditida</taxon>
        <taxon>Spirurina</taxon>
        <taxon>Spiruromorpha</taxon>
        <taxon>Filarioidea</taxon>
        <taxon>Setariidae</taxon>
        <taxon>Setaria</taxon>
    </lineage>
</organism>
<accession>A0A915PXD3</accession>
<dbReference type="AlphaFoldDB" id="A0A915PXD3"/>
<evidence type="ECO:0000313" key="1">
    <source>
        <dbReference type="Proteomes" id="UP000887581"/>
    </source>
</evidence>
<protein>
    <submittedName>
        <fullName evidence="2">Uncharacterized protein</fullName>
    </submittedName>
</protein>